<protein>
    <submittedName>
        <fullName evidence="2">G4305 protein</fullName>
    </submittedName>
</protein>
<feature type="region of interest" description="Disordered" evidence="1">
    <location>
        <begin position="53"/>
        <end position="118"/>
    </location>
</feature>
<evidence type="ECO:0000313" key="3">
    <source>
        <dbReference type="Proteomes" id="UP001497392"/>
    </source>
</evidence>
<feature type="compositionally biased region" description="Polar residues" evidence="1">
    <location>
        <begin position="153"/>
        <end position="167"/>
    </location>
</feature>
<comment type="caution">
    <text evidence="2">The sequence shown here is derived from an EMBL/GenBank/DDBJ whole genome shotgun (WGS) entry which is preliminary data.</text>
</comment>
<accession>A0ABP1FTZ7</accession>
<proteinExistence type="predicted"/>
<organism evidence="2 3">
    <name type="scientific">Coccomyxa viridis</name>
    <dbReference type="NCBI Taxonomy" id="1274662"/>
    <lineage>
        <taxon>Eukaryota</taxon>
        <taxon>Viridiplantae</taxon>
        <taxon>Chlorophyta</taxon>
        <taxon>core chlorophytes</taxon>
        <taxon>Trebouxiophyceae</taxon>
        <taxon>Trebouxiophyceae incertae sedis</taxon>
        <taxon>Coccomyxaceae</taxon>
        <taxon>Coccomyxa</taxon>
    </lineage>
</organism>
<feature type="compositionally biased region" description="Basic and acidic residues" evidence="1">
    <location>
        <begin position="65"/>
        <end position="100"/>
    </location>
</feature>
<gene>
    <name evidence="2" type="primary">g4305</name>
    <name evidence="2" type="ORF">VP750_LOCUS3674</name>
</gene>
<sequence>MAQAGRLIRRPCDIARERNGWVAITRPPSIRRRVRAHADYRWSASSSGRRIRDTLLDNVDTSSASRDDSQAQDAGEGRADDRKNGMRVKQDADLSERPEQLDEDDEPPGKASAVQAGAAWDKARVNGQEDNGWGPGIPNLEREDWDWGAAAGRTSNRASSNGSSPGGWSTKRDRPAAESTWNEPELNQAEESAADPGAWDDDLAGNPGSGELPDIVELRPEEAAAILPVAPTAEQIQFCSGDTSTLWQRLGISALLTLATLKTAALAAGSLTFPLWYPSLRAALRNRSIKGKYRCIGLWRVAVMEVDVVAEYEPRFQQPYQRATAGRGQRLLRLLVGDASGARSQLSVPYQKRYDAIRTGEPAEVLVLSKSREFESFKALKEVYLPECGVWVSDYPFLKREAYLECSLEIERERQQELAQGGR</sequence>
<keyword evidence="3" id="KW-1185">Reference proteome</keyword>
<evidence type="ECO:0000313" key="2">
    <source>
        <dbReference type="EMBL" id="CAL5222015.1"/>
    </source>
</evidence>
<feature type="region of interest" description="Disordered" evidence="1">
    <location>
        <begin position="152"/>
        <end position="207"/>
    </location>
</feature>
<name>A0ABP1FTZ7_9CHLO</name>
<evidence type="ECO:0000256" key="1">
    <source>
        <dbReference type="SAM" id="MobiDB-lite"/>
    </source>
</evidence>
<dbReference type="Proteomes" id="UP001497392">
    <property type="component" value="Unassembled WGS sequence"/>
</dbReference>
<reference evidence="2 3" key="1">
    <citation type="submission" date="2024-06" db="EMBL/GenBank/DDBJ databases">
        <authorList>
            <person name="Kraege A."/>
            <person name="Thomma B."/>
        </authorList>
    </citation>
    <scope>NUCLEOTIDE SEQUENCE [LARGE SCALE GENOMIC DNA]</scope>
</reference>
<dbReference type="EMBL" id="CAXHTA020000006">
    <property type="protein sequence ID" value="CAL5222015.1"/>
    <property type="molecule type" value="Genomic_DNA"/>
</dbReference>